<name>A0A521D330_SACCC</name>
<organism evidence="2 3">
    <name type="scientific">Saccharicrinis carchari</name>
    <dbReference type="NCBI Taxonomy" id="1168039"/>
    <lineage>
        <taxon>Bacteria</taxon>
        <taxon>Pseudomonadati</taxon>
        <taxon>Bacteroidota</taxon>
        <taxon>Bacteroidia</taxon>
        <taxon>Marinilabiliales</taxon>
        <taxon>Marinilabiliaceae</taxon>
        <taxon>Saccharicrinis</taxon>
    </lineage>
</organism>
<dbReference type="InterPro" id="IPR029442">
    <property type="entry name" value="GyrI-like"/>
</dbReference>
<dbReference type="SMART" id="SM00871">
    <property type="entry name" value="AraC_E_bind"/>
    <property type="match status" value="1"/>
</dbReference>
<proteinExistence type="predicted"/>
<dbReference type="Pfam" id="PF10604">
    <property type="entry name" value="Polyketide_cyc2"/>
    <property type="match status" value="1"/>
</dbReference>
<dbReference type="InterPro" id="IPR019587">
    <property type="entry name" value="Polyketide_cyclase/dehydratase"/>
</dbReference>
<dbReference type="EMBL" id="FXTB01000004">
    <property type="protein sequence ID" value="SMO66098.1"/>
    <property type="molecule type" value="Genomic_DNA"/>
</dbReference>
<keyword evidence="3" id="KW-1185">Reference proteome</keyword>
<dbReference type="SUPFAM" id="SSF55136">
    <property type="entry name" value="Probable bacterial effector-binding domain"/>
    <property type="match status" value="1"/>
</dbReference>
<dbReference type="OrthoDB" id="9807923at2"/>
<dbReference type="RefSeq" id="WP_142533304.1">
    <property type="nucleotide sequence ID" value="NZ_FXTB01000004.1"/>
</dbReference>
<dbReference type="InterPro" id="IPR011256">
    <property type="entry name" value="Reg_factor_effector_dom_sf"/>
</dbReference>
<dbReference type="Proteomes" id="UP000319040">
    <property type="component" value="Unassembled WGS sequence"/>
</dbReference>
<dbReference type="CDD" id="cd07818">
    <property type="entry name" value="SRPBCC_1"/>
    <property type="match status" value="1"/>
</dbReference>
<evidence type="ECO:0000313" key="2">
    <source>
        <dbReference type="EMBL" id="SMO66098.1"/>
    </source>
</evidence>
<evidence type="ECO:0000259" key="1">
    <source>
        <dbReference type="SMART" id="SM00871"/>
    </source>
</evidence>
<dbReference type="Gene3D" id="3.30.530.20">
    <property type="match status" value="1"/>
</dbReference>
<reference evidence="2 3" key="1">
    <citation type="submission" date="2017-05" db="EMBL/GenBank/DDBJ databases">
        <authorList>
            <person name="Varghese N."/>
            <person name="Submissions S."/>
        </authorList>
    </citation>
    <scope>NUCLEOTIDE SEQUENCE [LARGE SCALE GENOMIC DNA]</scope>
    <source>
        <strain evidence="2 3">DSM 27040</strain>
    </source>
</reference>
<feature type="domain" description="AraC effector-binding" evidence="1">
    <location>
        <begin position="184"/>
        <end position="337"/>
    </location>
</feature>
<gene>
    <name evidence="2" type="ORF">SAMN06265379_104152</name>
</gene>
<sequence>MKKVLIIIAIVLAVVVGSAAIWLWTLEGAYDVKRSITVNKANADVFYLVQDFNEWTSWSPWLCMEPDAKVIITGKGNKVNDQYTWSGELVGEGTITHLKVEPGKSIEQDITFIEPMESSAFVYWEFNSVNDSTTSVTWGMKGEMPFFFRFMTKMMEPLIGMDYERGLKMLKELAEKGYVASKVEIIGIVDAPAIKYMGQKVTCTTDEVSSTMKATFYDLSNYATDKALEHKSALTIYHEFDFIYGNVEYTAAIPFNDEIQVEAPYYVADIPTCKALKIRFLGDYEHIGNAWATGMSYTRTHKIKENKSIAPYELYLNSPVEEPDARKWVTELYMPVE</sequence>
<dbReference type="InterPro" id="IPR010499">
    <property type="entry name" value="AraC_E-bd"/>
</dbReference>
<protein>
    <submittedName>
        <fullName evidence="2">Effector-binding domain-containing protein</fullName>
    </submittedName>
</protein>
<accession>A0A521D330</accession>
<dbReference type="Gene3D" id="3.20.80.10">
    <property type="entry name" value="Regulatory factor, effector binding domain"/>
    <property type="match status" value="1"/>
</dbReference>
<dbReference type="AlphaFoldDB" id="A0A521D330"/>
<dbReference type="InterPro" id="IPR023393">
    <property type="entry name" value="START-like_dom_sf"/>
</dbReference>
<dbReference type="Pfam" id="PF06445">
    <property type="entry name" value="GyrI-like"/>
    <property type="match status" value="1"/>
</dbReference>
<evidence type="ECO:0000313" key="3">
    <source>
        <dbReference type="Proteomes" id="UP000319040"/>
    </source>
</evidence>
<dbReference type="SUPFAM" id="SSF55961">
    <property type="entry name" value="Bet v1-like"/>
    <property type="match status" value="1"/>
</dbReference>